<reference evidence="3" key="1">
    <citation type="submission" date="2017-01" db="EMBL/GenBank/DDBJ databases">
        <authorList>
            <person name="Varghese N."/>
            <person name="Submissions S."/>
        </authorList>
    </citation>
    <scope>NUCLEOTIDE SEQUENCE [LARGE SCALE GENOMIC DNA]</scope>
    <source>
        <strain evidence="3">DM9</strain>
    </source>
</reference>
<evidence type="ECO:0000256" key="1">
    <source>
        <dbReference type="SAM" id="SignalP"/>
    </source>
</evidence>
<dbReference type="PROSITE" id="PS51257">
    <property type="entry name" value="PROKAR_LIPOPROTEIN"/>
    <property type="match status" value="1"/>
</dbReference>
<protein>
    <submittedName>
        <fullName evidence="2">Uncharacterized protein</fullName>
    </submittedName>
</protein>
<keyword evidence="3" id="KW-1185">Reference proteome</keyword>
<gene>
    <name evidence="2" type="ORF">SAMN05421545_3313</name>
</gene>
<dbReference type="STRING" id="1077936.SAMN05421545_3313"/>
<proteinExistence type="predicted"/>
<evidence type="ECO:0000313" key="2">
    <source>
        <dbReference type="EMBL" id="SIR35454.1"/>
    </source>
</evidence>
<feature type="signal peptide" evidence="1">
    <location>
        <begin position="1"/>
        <end position="21"/>
    </location>
</feature>
<keyword evidence="1" id="KW-0732">Signal</keyword>
<accession>A0A1N7A8W0</accession>
<dbReference type="EMBL" id="FTNM01000005">
    <property type="protein sequence ID" value="SIR35454.1"/>
    <property type="molecule type" value="Genomic_DNA"/>
</dbReference>
<dbReference type="RefSeq" id="WP_076422885.1">
    <property type="nucleotide sequence ID" value="NZ_FTNM01000005.1"/>
</dbReference>
<dbReference type="OrthoDB" id="875353at2"/>
<dbReference type="Proteomes" id="UP000185924">
    <property type="component" value="Unassembled WGS sequence"/>
</dbReference>
<feature type="chain" id="PRO_5012275246" evidence="1">
    <location>
        <begin position="22"/>
        <end position="229"/>
    </location>
</feature>
<sequence>MRSTIFTFMACLLLVPGTTSCGSGDSEQNMAEQRANEHQRLEEVQEEHLRRGIVPNQDTMAFAQAFSVFLTSLQASDANILNQFIHPDHGLWVIEQPGAMPKMTHVTDINDFKREFQNRSFFTVGDEVKTCDLQEEAWPSFDCADMDYDQGQSGYSKEGCFVSGPSKFQQSGYWDYASLSDTEIRQIKATLPLVQRSVLHTATSFEFHFGPVHGQWRLLFAKLIHPCSA</sequence>
<name>A0A1N7A8W0_9BACT</name>
<dbReference type="AlphaFoldDB" id="A0A1N7A8W0"/>
<evidence type="ECO:0000313" key="3">
    <source>
        <dbReference type="Proteomes" id="UP000185924"/>
    </source>
</evidence>
<organism evidence="2 3">
    <name type="scientific">Pontibacter lucknowensis</name>
    <dbReference type="NCBI Taxonomy" id="1077936"/>
    <lineage>
        <taxon>Bacteria</taxon>
        <taxon>Pseudomonadati</taxon>
        <taxon>Bacteroidota</taxon>
        <taxon>Cytophagia</taxon>
        <taxon>Cytophagales</taxon>
        <taxon>Hymenobacteraceae</taxon>
        <taxon>Pontibacter</taxon>
    </lineage>
</organism>